<protein>
    <recommendedName>
        <fullName evidence="3">Endonuclease/exonuclease/phosphatase domain-containing protein</fullName>
    </recommendedName>
</protein>
<organism evidence="1 2">
    <name type="scientific">Hamiltosporidium magnivora</name>
    <dbReference type="NCBI Taxonomy" id="148818"/>
    <lineage>
        <taxon>Eukaryota</taxon>
        <taxon>Fungi</taxon>
        <taxon>Fungi incertae sedis</taxon>
        <taxon>Microsporidia</taxon>
        <taxon>Dubosqiidae</taxon>
        <taxon>Hamiltosporidium</taxon>
    </lineage>
</organism>
<dbReference type="EMBL" id="PIXR01002082">
    <property type="protein sequence ID" value="TBT99269.1"/>
    <property type="molecule type" value="Genomic_DNA"/>
</dbReference>
<dbReference type="AlphaFoldDB" id="A0A4Q9KYG9"/>
<accession>A0A4Q9KYG9</accession>
<proteinExistence type="predicted"/>
<evidence type="ECO:0000313" key="2">
    <source>
        <dbReference type="Proteomes" id="UP000293045"/>
    </source>
</evidence>
<dbReference type="InterPro" id="IPR036691">
    <property type="entry name" value="Endo/exonu/phosph_ase_sf"/>
</dbReference>
<dbReference type="SUPFAM" id="SSF56219">
    <property type="entry name" value="DNase I-like"/>
    <property type="match status" value="1"/>
</dbReference>
<gene>
    <name evidence="1" type="ORF">CWI39_2082p0010</name>
</gene>
<reference evidence="1 2" key="1">
    <citation type="submission" date="2017-12" db="EMBL/GenBank/DDBJ databases">
        <authorList>
            <person name="Pombert J.-F."/>
            <person name="Haag K.L."/>
            <person name="Ebert D."/>
        </authorList>
    </citation>
    <scope>NUCLEOTIDE SEQUENCE [LARGE SCALE GENOMIC DNA]</scope>
    <source>
        <strain evidence="1">IL-BN-2</strain>
    </source>
</reference>
<dbReference type="Proteomes" id="UP000293045">
    <property type="component" value="Unassembled WGS sequence"/>
</dbReference>
<comment type="caution">
    <text evidence="1">The sequence shown here is derived from an EMBL/GenBank/DDBJ whole genome shotgun (WGS) entry which is preliminary data.</text>
</comment>
<evidence type="ECO:0000313" key="1">
    <source>
        <dbReference type="EMBL" id="TBT99269.1"/>
    </source>
</evidence>
<dbReference type="VEuPathDB" id="MicrosporidiaDB:CWI39_2082p0010"/>
<name>A0A4Q9KYG9_9MICR</name>
<sequence>MFINTLTTIILLHAPIEEFSKKYKDSFYEQLKKLNSNTPRDDGKLILGDINAKVVLTLKCKRIHTTTWKSPYDISNNQIDHVLIDLRHGSDILDVRTYRGADVDSDNYLVVVDYLKTIYAEKKEREAKSDRKLSVDKLSNNQETREGYQVQLENNSCEVTIRDIERHWGD</sequence>
<evidence type="ECO:0008006" key="3">
    <source>
        <dbReference type="Google" id="ProtNLM"/>
    </source>
</evidence>